<dbReference type="GO" id="GO:0022857">
    <property type="term" value="F:transmembrane transporter activity"/>
    <property type="evidence" value="ECO:0007669"/>
    <property type="project" value="InterPro"/>
</dbReference>
<feature type="transmembrane region" description="Helical" evidence="6">
    <location>
        <begin position="53"/>
        <end position="74"/>
    </location>
</feature>
<dbReference type="Proteomes" id="UP000248614">
    <property type="component" value="Unassembled WGS sequence"/>
</dbReference>
<keyword evidence="3 6" id="KW-0812">Transmembrane</keyword>
<keyword evidence="5 6" id="KW-0472">Membrane</keyword>
<dbReference type="PANTHER" id="PTHR19432">
    <property type="entry name" value="SUGAR TRANSPORTER"/>
    <property type="match status" value="1"/>
</dbReference>
<dbReference type="PANTHER" id="PTHR19432:SF35">
    <property type="entry name" value="SOLUTE CARRIER FAMILY 45 MEMBER 3 ISOFORM X1"/>
    <property type="match status" value="1"/>
</dbReference>
<evidence type="ECO:0000313" key="8">
    <source>
        <dbReference type="Proteomes" id="UP000248614"/>
    </source>
</evidence>
<feature type="transmembrane region" description="Helical" evidence="6">
    <location>
        <begin position="86"/>
        <end position="102"/>
    </location>
</feature>
<name>A0A2W4ZDS4_9SPHN</name>
<feature type="transmembrane region" description="Helical" evidence="6">
    <location>
        <begin position="412"/>
        <end position="433"/>
    </location>
</feature>
<sequence>MGRIQMQTRPTLGFARLWNISFGFFGIQIGFALQNANASRIFQSLGTPIDQLGLMWIAAPLTGLLVQPLIGHYSDRTWGRLGRRRPYFLIGAILCTCALFFMPNAPGILAAAITLWILDASLNVSMEPFRAFVGDMLAPRQRAAGYAFQTWFIGAGAVVASLAPYVLENVFGVSNVAPAGQVPDAVRYGFYFGGVMLLVAVLWTVLTVREYSPAELAAFGEDAADADDAAPVVVPTRGPVWIAGGVIVAALIAWAEGGGALESGREAYFVAAGIALYGVAQMVSAALVHAGRGDNVLSHIIGDLATMPDAMRRLALVQFFTWGALIIMWVYTTPVIAQQVWGTIDPASAGYNQAGSWVGVLFAIYSGVAAVAAFALPVLARSFGAARTHMLCLCIGAAAYIGIYLTHDRLGMIVPMIGIGIMWASVLTMPYVLLANALPQRKLGVYMGIFNFFIVLPQLIVATVMGGIIKTWFPGNPAHTMLVAAAVMALAAVAMLRVREPGRA</sequence>
<keyword evidence="4 6" id="KW-1133">Transmembrane helix</keyword>
<feature type="transmembrane region" description="Helical" evidence="6">
    <location>
        <begin position="481"/>
        <end position="498"/>
    </location>
</feature>
<feature type="transmembrane region" description="Helical" evidence="6">
    <location>
        <begin position="187"/>
        <end position="206"/>
    </location>
</feature>
<feature type="transmembrane region" description="Helical" evidence="6">
    <location>
        <begin position="238"/>
        <end position="255"/>
    </location>
</feature>
<proteinExistence type="predicted"/>
<feature type="transmembrane region" description="Helical" evidence="6">
    <location>
        <begin position="314"/>
        <end position="337"/>
    </location>
</feature>
<comment type="subcellular location">
    <subcellularLocation>
        <location evidence="1">Membrane</location>
        <topology evidence="1">Multi-pass membrane protein</topology>
    </subcellularLocation>
</comment>
<comment type="caution">
    <text evidence="7">The sequence shown here is derived from an EMBL/GenBank/DDBJ whole genome shotgun (WGS) entry which is preliminary data.</text>
</comment>
<feature type="transmembrane region" description="Helical" evidence="6">
    <location>
        <begin position="388"/>
        <end position="406"/>
    </location>
</feature>
<evidence type="ECO:0000256" key="6">
    <source>
        <dbReference type="SAM" id="Phobius"/>
    </source>
</evidence>
<feature type="transmembrane region" description="Helical" evidence="6">
    <location>
        <begin position="12"/>
        <end position="33"/>
    </location>
</feature>
<evidence type="ECO:0000313" key="7">
    <source>
        <dbReference type="EMBL" id="PZO78119.1"/>
    </source>
</evidence>
<gene>
    <name evidence="7" type="ORF">DI632_07315</name>
</gene>
<dbReference type="InterPro" id="IPR011701">
    <property type="entry name" value="MFS"/>
</dbReference>
<dbReference type="AlphaFoldDB" id="A0A2W4ZDS4"/>
<feature type="transmembrane region" description="Helical" evidence="6">
    <location>
        <begin position="445"/>
        <end position="469"/>
    </location>
</feature>
<organism evidence="7 8">
    <name type="scientific">Sphingomonas hengshuiensis</name>
    <dbReference type="NCBI Taxonomy" id="1609977"/>
    <lineage>
        <taxon>Bacteria</taxon>
        <taxon>Pseudomonadati</taxon>
        <taxon>Pseudomonadota</taxon>
        <taxon>Alphaproteobacteria</taxon>
        <taxon>Sphingomonadales</taxon>
        <taxon>Sphingomonadaceae</taxon>
        <taxon>Sphingomonas</taxon>
    </lineage>
</organism>
<feature type="transmembrane region" description="Helical" evidence="6">
    <location>
        <begin position="146"/>
        <end position="167"/>
    </location>
</feature>
<evidence type="ECO:0000256" key="4">
    <source>
        <dbReference type="ARBA" id="ARBA00022989"/>
    </source>
</evidence>
<dbReference type="Gene3D" id="1.20.1250.20">
    <property type="entry name" value="MFS general substrate transporter like domains"/>
    <property type="match status" value="2"/>
</dbReference>
<evidence type="ECO:0000256" key="2">
    <source>
        <dbReference type="ARBA" id="ARBA00022448"/>
    </source>
</evidence>
<keyword evidence="2" id="KW-0813">Transport</keyword>
<reference evidence="7 8" key="1">
    <citation type="submission" date="2017-08" db="EMBL/GenBank/DDBJ databases">
        <title>Infants hospitalized years apart are colonized by the same room-sourced microbial strains.</title>
        <authorList>
            <person name="Brooks B."/>
            <person name="Olm M.R."/>
            <person name="Firek B.A."/>
            <person name="Baker R."/>
            <person name="Thomas B.C."/>
            <person name="Morowitz M.J."/>
            <person name="Banfield J.F."/>
        </authorList>
    </citation>
    <scope>NUCLEOTIDE SEQUENCE [LARGE SCALE GENOMIC DNA]</scope>
    <source>
        <strain evidence="7">S2_018_000_R3_110</strain>
    </source>
</reference>
<accession>A0A2W4ZDS4</accession>
<dbReference type="SUPFAM" id="SSF103473">
    <property type="entry name" value="MFS general substrate transporter"/>
    <property type="match status" value="1"/>
</dbReference>
<dbReference type="InterPro" id="IPR036259">
    <property type="entry name" value="MFS_trans_sf"/>
</dbReference>
<evidence type="ECO:0000256" key="5">
    <source>
        <dbReference type="ARBA" id="ARBA00023136"/>
    </source>
</evidence>
<evidence type="ECO:0000256" key="3">
    <source>
        <dbReference type="ARBA" id="ARBA00022692"/>
    </source>
</evidence>
<protein>
    <submittedName>
        <fullName evidence="7">MFS transporter</fullName>
    </submittedName>
</protein>
<dbReference type="EMBL" id="QFNF01000014">
    <property type="protein sequence ID" value="PZO78119.1"/>
    <property type="molecule type" value="Genomic_DNA"/>
</dbReference>
<dbReference type="Pfam" id="PF07690">
    <property type="entry name" value="MFS_1"/>
    <property type="match status" value="1"/>
</dbReference>
<feature type="transmembrane region" description="Helical" evidence="6">
    <location>
        <begin position="357"/>
        <end position="376"/>
    </location>
</feature>
<evidence type="ECO:0000256" key="1">
    <source>
        <dbReference type="ARBA" id="ARBA00004141"/>
    </source>
</evidence>
<dbReference type="GO" id="GO:0016020">
    <property type="term" value="C:membrane"/>
    <property type="evidence" value="ECO:0007669"/>
    <property type="project" value="UniProtKB-SubCell"/>
</dbReference>